<dbReference type="InterPro" id="IPR006626">
    <property type="entry name" value="PbH1"/>
</dbReference>
<dbReference type="SUPFAM" id="SSF51126">
    <property type="entry name" value="Pectin lyase-like"/>
    <property type="match status" value="3"/>
</dbReference>
<feature type="compositionally biased region" description="Basic and acidic residues" evidence="2">
    <location>
        <begin position="867"/>
        <end position="877"/>
    </location>
</feature>
<dbReference type="Pfam" id="PF13229">
    <property type="entry name" value="Beta_helix"/>
    <property type="match status" value="2"/>
</dbReference>
<dbReference type="SMART" id="SM00710">
    <property type="entry name" value="PbH1"/>
    <property type="match status" value="11"/>
</dbReference>
<evidence type="ECO:0000256" key="2">
    <source>
        <dbReference type="SAM" id="MobiDB-lite"/>
    </source>
</evidence>
<feature type="domain" description="Right handed beta helix" evidence="3">
    <location>
        <begin position="346"/>
        <end position="488"/>
    </location>
</feature>
<accession>A0A2L0EL07</accession>
<dbReference type="InterPro" id="IPR011050">
    <property type="entry name" value="Pectin_lyase_fold/virulence"/>
</dbReference>
<dbReference type="InterPro" id="IPR051550">
    <property type="entry name" value="SCF-Subunits/Alg-Epimerases"/>
</dbReference>
<dbReference type="Proteomes" id="UP000238348">
    <property type="component" value="Chromosome"/>
</dbReference>
<evidence type="ECO:0000259" key="3">
    <source>
        <dbReference type="Pfam" id="PF13229"/>
    </source>
</evidence>
<sequence>MVNMRERTVRWGLAEALLWALAIALVLIGCGERFVAAQACAPGAVAREDGACEPAPCGPDEVTLETGECQPAGLPPDMPCPPGQVVLEGGRCQPAGVPPEACAEGFVPDGGGGCAAILPREACPEGQMAIPGETRCREVAPCGDGRWGDIPVEENTQFVDQAYTGGDSDGTAARPWTTIQRGINNAESGAIVAVAAGSYVEDVVISGKAVRLWGRCPALVEVRGTGGRLAAVQVLRARASGTEIRSLAATGTAFGLFVSGARDVTIDQAWVHDVNGLGVAVEDAYGSTSVALRSSLVEQSRGVGVYVYGSHATVEHAEIRSTKPNADGSGGWGIGLKDDAATGERASASVRGCVVEQNHQVGVYVYGSDAAIEASVVRDTQPGADGTRGWGIGLEDNAVTGERASVSIVACVVQRNHEAGVRVYDSDAAIEATVVRDTQPNKDGMEGWGLLVEQRTDSGERASVTVRACLVDHNRYGGVVIVGADATIEASVVRGTLPSEDGRWGRGVNVQNGLRAGERASLAVRGCLIEKNHELGLYVHGSDATVEASVIRGTLPGKDGTAGQGIGVRYATDTGKRASVRVRACLIEQNHEVGVLVSGSDAIIEASVVRGTQPDKDGTAGRGISVRYAPDTHERAGVTVRACLIEQNHEVGVLVSGSDAIIEASVVRGTQPNRDGAAGRGISVRYASDTGQRASVTIRECVIQQNHEVGVYVRGSDATIVASVIRATQPRADGKLGGGIVAVDDDEPGERARLTVRACLVEQNHDVGILVSRSDAMIEDAIIRKTKARADKTFGDGFIVESSIATIRDATINDNARAGVANFGSTVTILSTILTCNALQLNGEEFAGLRASFDGSIDWRCTRRGAEDCTETDDRCHASSAGLEPPPEEEMPQP</sequence>
<dbReference type="EMBL" id="CP012673">
    <property type="protein sequence ID" value="AUX39975.1"/>
    <property type="molecule type" value="Genomic_DNA"/>
</dbReference>
<dbReference type="Gene3D" id="2.160.20.10">
    <property type="entry name" value="Single-stranded right-handed beta-helix, Pectin lyase-like"/>
    <property type="match status" value="3"/>
</dbReference>
<protein>
    <recommendedName>
        <fullName evidence="3">Right handed beta helix domain-containing protein</fullName>
    </recommendedName>
</protein>
<dbReference type="PANTHER" id="PTHR22990">
    <property type="entry name" value="F-BOX ONLY PROTEIN"/>
    <property type="match status" value="1"/>
</dbReference>
<evidence type="ECO:0000313" key="4">
    <source>
        <dbReference type="EMBL" id="AUX39975.1"/>
    </source>
</evidence>
<organism evidence="4 5">
    <name type="scientific">Sorangium cellulosum</name>
    <name type="common">Polyangium cellulosum</name>
    <dbReference type="NCBI Taxonomy" id="56"/>
    <lineage>
        <taxon>Bacteria</taxon>
        <taxon>Pseudomonadati</taxon>
        <taxon>Myxococcota</taxon>
        <taxon>Polyangia</taxon>
        <taxon>Polyangiales</taxon>
        <taxon>Polyangiaceae</taxon>
        <taxon>Sorangium</taxon>
    </lineage>
</organism>
<dbReference type="PROSITE" id="PS51257">
    <property type="entry name" value="PROKAR_LIPOPROTEIN"/>
    <property type="match status" value="1"/>
</dbReference>
<keyword evidence="1" id="KW-0677">Repeat</keyword>
<dbReference type="InterPro" id="IPR039448">
    <property type="entry name" value="Beta_helix"/>
</dbReference>
<dbReference type="PANTHER" id="PTHR22990:SF15">
    <property type="entry name" value="F-BOX ONLY PROTEIN 10"/>
    <property type="match status" value="1"/>
</dbReference>
<proteinExistence type="predicted"/>
<feature type="region of interest" description="Disordered" evidence="2">
    <location>
        <begin position="867"/>
        <end position="894"/>
    </location>
</feature>
<gene>
    <name evidence="4" type="ORF">SOCE26_013700</name>
</gene>
<evidence type="ECO:0000256" key="1">
    <source>
        <dbReference type="ARBA" id="ARBA00022737"/>
    </source>
</evidence>
<feature type="domain" description="Right handed beta helix" evidence="3">
    <location>
        <begin position="638"/>
        <end position="825"/>
    </location>
</feature>
<dbReference type="InterPro" id="IPR012334">
    <property type="entry name" value="Pectin_lyas_fold"/>
</dbReference>
<reference evidence="4 5" key="1">
    <citation type="submission" date="2015-09" db="EMBL/GenBank/DDBJ databases">
        <title>Sorangium comparison.</title>
        <authorList>
            <person name="Zaburannyi N."/>
            <person name="Bunk B."/>
            <person name="Overmann J."/>
            <person name="Mueller R."/>
        </authorList>
    </citation>
    <scope>NUCLEOTIDE SEQUENCE [LARGE SCALE GENOMIC DNA]</scope>
    <source>
        <strain evidence="4 5">So ce26</strain>
    </source>
</reference>
<name>A0A2L0EL07_SORCE</name>
<dbReference type="AlphaFoldDB" id="A0A2L0EL07"/>
<evidence type="ECO:0000313" key="5">
    <source>
        <dbReference type="Proteomes" id="UP000238348"/>
    </source>
</evidence>